<evidence type="ECO:0000313" key="9">
    <source>
        <dbReference type="Proteomes" id="UP000255382"/>
    </source>
</evidence>
<comment type="similarity">
    <text evidence="2">Belongs to the MscS (TC 1.A.23) family.</text>
</comment>
<keyword evidence="6" id="KW-0472">Membrane</keyword>
<dbReference type="GO" id="GO:0005886">
    <property type="term" value="C:plasma membrane"/>
    <property type="evidence" value="ECO:0007669"/>
    <property type="project" value="UniProtKB-SubCell"/>
</dbReference>
<dbReference type="EMBL" id="UGLZ01000005">
    <property type="protein sequence ID" value="STV55709.1"/>
    <property type="molecule type" value="Genomic_DNA"/>
</dbReference>
<dbReference type="InterPro" id="IPR023408">
    <property type="entry name" value="MscS_beta-dom_sf"/>
</dbReference>
<dbReference type="Gene3D" id="2.30.30.60">
    <property type="match status" value="1"/>
</dbReference>
<organism evidence="8 9">
    <name type="scientific">Klebsiella pneumoniae subsp. ozaenae</name>
    <dbReference type="NCBI Taxonomy" id="574"/>
    <lineage>
        <taxon>Bacteria</taxon>
        <taxon>Pseudomonadati</taxon>
        <taxon>Pseudomonadota</taxon>
        <taxon>Gammaproteobacteria</taxon>
        <taxon>Enterobacterales</taxon>
        <taxon>Enterobacteriaceae</taxon>
        <taxon>Klebsiella/Raoultella group</taxon>
        <taxon>Klebsiella</taxon>
        <taxon>Klebsiella pneumoniae complex</taxon>
    </lineage>
</organism>
<evidence type="ECO:0000256" key="5">
    <source>
        <dbReference type="ARBA" id="ARBA00022989"/>
    </source>
</evidence>
<dbReference type="InterPro" id="IPR052702">
    <property type="entry name" value="MscS-like_channel"/>
</dbReference>
<dbReference type="PANTHER" id="PTHR30347">
    <property type="entry name" value="POTASSIUM CHANNEL RELATED"/>
    <property type="match status" value="1"/>
</dbReference>
<evidence type="ECO:0000256" key="3">
    <source>
        <dbReference type="ARBA" id="ARBA00022475"/>
    </source>
</evidence>
<dbReference type="InterPro" id="IPR006685">
    <property type="entry name" value="MscS_channel_2nd"/>
</dbReference>
<protein>
    <submittedName>
        <fullName evidence="8">Potassium efflux system KefA protein / Small-conductance mechanosensitive channel</fullName>
    </submittedName>
</protein>
<sequence>MRIGDTVTIGTFSGTVSKIRIRATTITDFDRKEGIIPNKAFVTVRLINWSLSDTVTRVVIRLRRRLMAQTWIR</sequence>
<evidence type="ECO:0000313" key="8">
    <source>
        <dbReference type="EMBL" id="STV55709.1"/>
    </source>
</evidence>
<evidence type="ECO:0000256" key="1">
    <source>
        <dbReference type="ARBA" id="ARBA00004651"/>
    </source>
</evidence>
<evidence type="ECO:0000259" key="7">
    <source>
        <dbReference type="Pfam" id="PF00924"/>
    </source>
</evidence>
<gene>
    <name evidence="8" type="primary">kefA_4</name>
    <name evidence="8" type="ORF">NCTC5050_06073</name>
</gene>
<dbReference type="GO" id="GO:0009992">
    <property type="term" value="P:intracellular water homeostasis"/>
    <property type="evidence" value="ECO:0007669"/>
    <property type="project" value="TreeGrafter"/>
</dbReference>
<keyword evidence="4" id="KW-0812">Transmembrane</keyword>
<accession>A0A378BY05</accession>
<dbReference type="Pfam" id="PF00924">
    <property type="entry name" value="MS_channel_2nd"/>
    <property type="match status" value="1"/>
</dbReference>
<keyword evidence="5" id="KW-1133">Transmembrane helix</keyword>
<feature type="domain" description="Mechanosensitive ion channel MscS" evidence="7">
    <location>
        <begin position="1"/>
        <end position="50"/>
    </location>
</feature>
<evidence type="ECO:0000256" key="2">
    <source>
        <dbReference type="ARBA" id="ARBA00008017"/>
    </source>
</evidence>
<proteinExistence type="inferred from homology"/>
<dbReference type="InterPro" id="IPR010920">
    <property type="entry name" value="LSM_dom_sf"/>
</dbReference>
<evidence type="ECO:0000256" key="6">
    <source>
        <dbReference type="ARBA" id="ARBA00023136"/>
    </source>
</evidence>
<name>A0A378BY05_KLEPO</name>
<evidence type="ECO:0000256" key="4">
    <source>
        <dbReference type="ARBA" id="ARBA00022692"/>
    </source>
</evidence>
<dbReference type="PANTHER" id="PTHR30347:SF1">
    <property type="entry name" value="MECHANOSENSITIVE CHANNEL MSCK"/>
    <property type="match status" value="1"/>
</dbReference>
<dbReference type="GO" id="GO:0008381">
    <property type="term" value="F:mechanosensitive monoatomic ion channel activity"/>
    <property type="evidence" value="ECO:0007669"/>
    <property type="project" value="UniProtKB-ARBA"/>
</dbReference>
<keyword evidence="9" id="KW-1185">Reference proteome</keyword>
<dbReference type="AlphaFoldDB" id="A0A378BY05"/>
<dbReference type="SUPFAM" id="SSF50182">
    <property type="entry name" value="Sm-like ribonucleoproteins"/>
    <property type="match status" value="1"/>
</dbReference>
<keyword evidence="3" id="KW-1003">Cell membrane</keyword>
<dbReference type="Proteomes" id="UP000255382">
    <property type="component" value="Unassembled WGS sequence"/>
</dbReference>
<reference evidence="8 9" key="1">
    <citation type="submission" date="2018-06" db="EMBL/GenBank/DDBJ databases">
        <authorList>
            <consortium name="Pathogen Informatics"/>
            <person name="Doyle S."/>
        </authorList>
    </citation>
    <scope>NUCLEOTIDE SEQUENCE [LARGE SCALE GENOMIC DNA]</scope>
    <source>
        <strain evidence="8 9">NCTC5050</strain>
    </source>
</reference>
<dbReference type="FunFam" id="2.30.30.60:FF:000001">
    <property type="entry name" value="MscS Mechanosensitive ion channel"/>
    <property type="match status" value="1"/>
</dbReference>
<comment type="subcellular location">
    <subcellularLocation>
        <location evidence="1">Cell membrane</location>
        <topology evidence="1">Multi-pass membrane protein</topology>
    </subcellularLocation>
</comment>